<evidence type="ECO:0000259" key="4">
    <source>
        <dbReference type="PROSITE" id="PS50966"/>
    </source>
</evidence>
<dbReference type="InterPro" id="IPR013083">
    <property type="entry name" value="Znf_RING/FYVE/PHD"/>
</dbReference>
<reference evidence="5" key="1">
    <citation type="journal article" date="2020" name="Stud. Mycol.">
        <title>101 Dothideomycetes genomes: a test case for predicting lifestyles and emergence of pathogens.</title>
        <authorList>
            <person name="Haridas S."/>
            <person name="Albert R."/>
            <person name="Binder M."/>
            <person name="Bloem J."/>
            <person name="Labutti K."/>
            <person name="Salamov A."/>
            <person name="Andreopoulos B."/>
            <person name="Baker S."/>
            <person name="Barry K."/>
            <person name="Bills G."/>
            <person name="Bluhm B."/>
            <person name="Cannon C."/>
            <person name="Castanera R."/>
            <person name="Culley D."/>
            <person name="Daum C."/>
            <person name="Ezra D."/>
            <person name="Gonzalez J."/>
            <person name="Henrissat B."/>
            <person name="Kuo A."/>
            <person name="Liang C."/>
            <person name="Lipzen A."/>
            <person name="Lutzoni F."/>
            <person name="Magnuson J."/>
            <person name="Mondo S."/>
            <person name="Nolan M."/>
            <person name="Ohm R."/>
            <person name="Pangilinan J."/>
            <person name="Park H.-J."/>
            <person name="Ramirez L."/>
            <person name="Alfaro M."/>
            <person name="Sun H."/>
            <person name="Tritt A."/>
            <person name="Yoshinaga Y."/>
            <person name="Zwiers L.-H."/>
            <person name="Turgeon B."/>
            <person name="Goodwin S."/>
            <person name="Spatafora J."/>
            <person name="Crous P."/>
            <person name="Grigoriev I."/>
        </authorList>
    </citation>
    <scope>NUCLEOTIDE SEQUENCE</scope>
    <source>
        <strain evidence="5">CBS 379.55</strain>
    </source>
</reference>
<proteinExistence type="predicted"/>
<keyword evidence="1" id="KW-0863">Zinc-finger</keyword>
<accession>A0A6A6JFP3</accession>
<dbReference type="GeneID" id="54549615"/>
<name>A0A6A6JFP3_WESOR</name>
<dbReference type="OrthoDB" id="2122982at2759"/>
<dbReference type="InterPro" id="IPR039903">
    <property type="entry name" value="Zswim2"/>
</dbReference>
<dbReference type="GO" id="GO:0008270">
    <property type="term" value="F:zinc ion binding"/>
    <property type="evidence" value="ECO:0007669"/>
    <property type="project" value="UniProtKB-KW"/>
</dbReference>
<feature type="domain" description="RING-type" evidence="3">
    <location>
        <begin position="221"/>
        <end position="268"/>
    </location>
</feature>
<dbReference type="PANTHER" id="PTHR21540">
    <property type="entry name" value="RING FINGER AND SWIM DOMAIN-CONTAINING PROTEIN 2"/>
    <property type="match status" value="1"/>
</dbReference>
<dbReference type="AlphaFoldDB" id="A0A6A6JFP3"/>
<dbReference type="PROSITE" id="PS50089">
    <property type="entry name" value="ZF_RING_2"/>
    <property type="match status" value="1"/>
</dbReference>
<dbReference type="InterPro" id="IPR001841">
    <property type="entry name" value="Znf_RING"/>
</dbReference>
<dbReference type="Gene3D" id="3.30.40.10">
    <property type="entry name" value="Zinc/RING finger domain, C3HC4 (zinc finger)"/>
    <property type="match status" value="1"/>
</dbReference>
<dbReference type="PROSITE" id="PS50966">
    <property type="entry name" value="ZF_SWIM"/>
    <property type="match status" value="1"/>
</dbReference>
<evidence type="ECO:0000313" key="6">
    <source>
        <dbReference type="Proteomes" id="UP000800097"/>
    </source>
</evidence>
<feature type="domain" description="SWIM-type" evidence="4">
    <location>
        <begin position="141"/>
        <end position="173"/>
    </location>
</feature>
<sequence length="331" mass="37726">MFPAPESSLDGSESLSEQRLATLLTSRKRKITNYGDLGDEEEDWDHVSPKKKLKNELEGGGVQPTVTPKSRRKKKSMDADCEIKQEEKRLRRFRQHPPQSYLQVKERALTQRLIIQSRERCGTDEVPEEKVTIVGTTGNLYTVKVSQVPSCNCPHARKGNQCKHIIYVMLRVLKAPEHIAYQLALTSSELRDLFKRAPPIPDAENDGDDANGNRKPIEGDCPICCTELEPTKEALVYCKQSCGHNFHKSCMSQWIKTKAGKGTCPYCRATWEETDIDARKVDIKAVPVNEEGYINVASQLGLSGERDVSTYHQYWVRTHYRRQQRWYGGDD</sequence>
<organism evidence="5 6">
    <name type="scientific">Westerdykella ornata</name>
    <dbReference type="NCBI Taxonomy" id="318751"/>
    <lineage>
        <taxon>Eukaryota</taxon>
        <taxon>Fungi</taxon>
        <taxon>Dikarya</taxon>
        <taxon>Ascomycota</taxon>
        <taxon>Pezizomycotina</taxon>
        <taxon>Dothideomycetes</taxon>
        <taxon>Pleosporomycetidae</taxon>
        <taxon>Pleosporales</taxon>
        <taxon>Sporormiaceae</taxon>
        <taxon>Westerdykella</taxon>
    </lineage>
</organism>
<evidence type="ECO:0000259" key="3">
    <source>
        <dbReference type="PROSITE" id="PS50089"/>
    </source>
</evidence>
<dbReference type="RefSeq" id="XP_033652686.1">
    <property type="nucleotide sequence ID" value="XM_033796440.1"/>
</dbReference>
<dbReference type="Proteomes" id="UP000800097">
    <property type="component" value="Unassembled WGS sequence"/>
</dbReference>
<dbReference type="Pfam" id="PF13639">
    <property type="entry name" value="zf-RING_2"/>
    <property type="match status" value="1"/>
</dbReference>
<keyword evidence="1" id="KW-0479">Metal-binding</keyword>
<dbReference type="CDD" id="cd16494">
    <property type="entry name" value="RING-CH-C4HC3_ZSWM2"/>
    <property type="match status" value="1"/>
</dbReference>
<gene>
    <name evidence="5" type="ORF">EI97DRAFT_400576</name>
</gene>
<keyword evidence="6" id="KW-1185">Reference proteome</keyword>
<dbReference type="SMART" id="SM00184">
    <property type="entry name" value="RING"/>
    <property type="match status" value="1"/>
</dbReference>
<feature type="region of interest" description="Disordered" evidence="2">
    <location>
        <begin position="34"/>
        <end position="80"/>
    </location>
</feature>
<evidence type="ECO:0000313" key="5">
    <source>
        <dbReference type="EMBL" id="KAF2275147.1"/>
    </source>
</evidence>
<dbReference type="PANTHER" id="PTHR21540:SF0">
    <property type="entry name" value="PHD FAMILY PROTEIN"/>
    <property type="match status" value="1"/>
</dbReference>
<dbReference type="EMBL" id="ML986498">
    <property type="protein sequence ID" value="KAF2275147.1"/>
    <property type="molecule type" value="Genomic_DNA"/>
</dbReference>
<dbReference type="SUPFAM" id="SSF57850">
    <property type="entry name" value="RING/U-box"/>
    <property type="match status" value="1"/>
</dbReference>
<evidence type="ECO:0000256" key="2">
    <source>
        <dbReference type="SAM" id="MobiDB-lite"/>
    </source>
</evidence>
<dbReference type="GO" id="GO:0061630">
    <property type="term" value="F:ubiquitin protein ligase activity"/>
    <property type="evidence" value="ECO:0007669"/>
    <property type="project" value="InterPro"/>
</dbReference>
<protein>
    <submittedName>
        <fullName evidence="5">Uncharacterized protein</fullName>
    </submittedName>
</protein>
<dbReference type="InterPro" id="IPR007527">
    <property type="entry name" value="Znf_SWIM"/>
</dbReference>
<evidence type="ECO:0000256" key="1">
    <source>
        <dbReference type="PROSITE-ProRule" id="PRU00175"/>
    </source>
</evidence>
<keyword evidence="1" id="KW-0862">Zinc</keyword>